<evidence type="ECO:0000313" key="1">
    <source>
        <dbReference type="EMBL" id="KCZ59835.1"/>
    </source>
</evidence>
<protein>
    <submittedName>
        <fullName evidence="1">Uncharacterized protein</fullName>
    </submittedName>
</protein>
<sequence>MVMFGLLFFGFLTVGLLVAMLGHGGFYRLVTGRGGVSNDHDESRGSF</sequence>
<dbReference type="PATRIC" id="fig|1280948.3.peg.2458"/>
<keyword evidence="2" id="KW-1185">Reference proteome</keyword>
<accession>A0A059DZQ2</accession>
<evidence type="ECO:0000313" key="2">
    <source>
        <dbReference type="Proteomes" id="UP000024547"/>
    </source>
</evidence>
<comment type="caution">
    <text evidence="1">The sequence shown here is derived from an EMBL/GenBank/DDBJ whole genome shotgun (WGS) entry which is preliminary data.</text>
</comment>
<organism evidence="1 2">
    <name type="scientific">Hyphomonas atlantica</name>
    <dbReference type="NCBI Taxonomy" id="1280948"/>
    <lineage>
        <taxon>Bacteria</taxon>
        <taxon>Pseudomonadati</taxon>
        <taxon>Pseudomonadota</taxon>
        <taxon>Alphaproteobacteria</taxon>
        <taxon>Hyphomonadales</taxon>
        <taxon>Hyphomonadaceae</taxon>
        <taxon>Hyphomonas</taxon>
    </lineage>
</organism>
<proteinExistence type="predicted"/>
<dbReference type="EMBL" id="AWFH01000034">
    <property type="protein sequence ID" value="KCZ59835.1"/>
    <property type="molecule type" value="Genomic_DNA"/>
</dbReference>
<gene>
    <name evidence="1" type="ORF">HY36_06815</name>
</gene>
<dbReference type="STRING" id="1280948.HY36_06815"/>
<dbReference type="Proteomes" id="UP000024547">
    <property type="component" value="Unassembled WGS sequence"/>
</dbReference>
<reference evidence="1 2" key="1">
    <citation type="journal article" date="2014" name="Antonie Van Leeuwenhoek">
        <title>Hyphomonas beringensis sp. nov. and Hyphomonas chukchiensis sp. nov., isolated from surface seawater of the Bering Sea and Chukchi Sea.</title>
        <authorList>
            <person name="Li C."/>
            <person name="Lai Q."/>
            <person name="Li G."/>
            <person name="Dong C."/>
            <person name="Wang J."/>
            <person name="Liao Y."/>
            <person name="Shao Z."/>
        </authorList>
    </citation>
    <scope>NUCLEOTIDE SEQUENCE [LARGE SCALE GENOMIC DNA]</scope>
    <source>
        <strain evidence="1 2">22II1-22F38</strain>
    </source>
</reference>
<dbReference type="AlphaFoldDB" id="A0A059DZQ2"/>
<name>A0A059DZQ2_9PROT</name>